<name>A0ABS4FXB9_9BACL</name>
<dbReference type="InterPro" id="IPR050179">
    <property type="entry name" value="Trans_hexapeptide_repeat"/>
</dbReference>
<sequence length="222" mass="25274">MNHKKTIIFGNTRFAMLIKYYLESELNENVACLTVNRSFINNQYLNTKIVPFEDLTSFYPPEEYKILPVIGYNKMNEIRYRIHQDIKLKGYEISSFIHPSAFIAENVEKGEGNIFLEQTLVQPFVTIGDGNIFWSKVNISHHAKIGNFNFFAPSVSVSGDVSIQDKCFFGNNCTIKNSVSISSYTLIGAGSYVSEHTDEFSTIVPIKSQKLFNKKSIDIKLL</sequence>
<keyword evidence="2" id="KW-1185">Reference proteome</keyword>
<dbReference type="InterPro" id="IPR020019">
    <property type="entry name" value="AcTrfase_PglD-like"/>
</dbReference>
<evidence type="ECO:0000313" key="2">
    <source>
        <dbReference type="Proteomes" id="UP001519272"/>
    </source>
</evidence>
<dbReference type="InterPro" id="IPR011004">
    <property type="entry name" value="Trimer_LpxA-like_sf"/>
</dbReference>
<proteinExistence type="predicted"/>
<dbReference type="EMBL" id="JAGGKG010000023">
    <property type="protein sequence ID" value="MBP1907219.1"/>
    <property type="molecule type" value="Genomic_DNA"/>
</dbReference>
<dbReference type="CDD" id="cd03360">
    <property type="entry name" value="LbH_AT_putative"/>
    <property type="match status" value="1"/>
</dbReference>
<organism evidence="1 2">
    <name type="scientific">Paenibacillus turicensis</name>
    <dbReference type="NCBI Taxonomy" id="160487"/>
    <lineage>
        <taxon>Bacteria</taxon>
        <taxon>Bacillati</taxon>
        <taxon>Bacillota</taxon>
        <taxon>Bacilli</taxon>
        <taxon>Bacillales</taxon>
        <taxon>Paenibacillaceae</taxon>
        <taxon>Paenibacillus</taxon>
    </lineage>
</organism>
<gene>
    <name evidence="1" type="ORF">J2Z32_003894</name>
</gene>
<comment type="caution">
    <text evidence="1">The sequence shown here is derived from an EMBL/GenBank/DDBJ whole genome shotgun (WGS) entry which is preliminary data.</text>
</comment>
<dbReference type="PANTHER" id="PTHR43300:SF4">
    <property type="entry name" value="ACYL-[ACYL-CARRIER-PROTEIN]--UDP-N-ACETYLGLUCOSAMINE O-ACYLTRANSFERASE"/>
    <property type="match status" value="1"/>
</dbReference>
<dbReference type="PANTHER" id="PTHR43300">
    <property type="entry name" value="ACETYLTRANSFERASE"/>
    <property type="match status" value="1"/>
</dbReference>
<reference evidence="1 2" key="1">
    <citation type="submission" date="2021-03" db="EMBL/GenBank/DDBJ databases">
        <title>Genomic Encyclopedia of Type Strains, Phase IV (KMG-IV): sequencing the most valuable type-strain genomes for metagenomic binning, comparative biology and taxonomic classification.</title>
        <authorList>
            <person name="Goeker M."/>
        </authorList>
    </citation>
    <scope>NUCLEOTIDE SEQUENCE [LARGE SCALE GENOMIC DNA]</scope>
    <source>
        <strain evidence="1 2">DSM 14349</strain>
    </source>
</reference>
<protein>
    <submittedName>
        <fullName evidence="1">Sugar O-acyltransferase (Sialic acid O-acetyltransferase NeuD family)</fullName>
    </submittedName>
</protein>
<dbReference type="RefSeq" id="WP_210090799.1">
    <property type="nucleotide sequence ID" value="NZ_JAGGKG010000023.1"/>
</dbReference>
<dbReference type="SUPFAM" id="SSF51161">
    <property type="entry name" value="Trimeric LpxA-like enzymes"/>
    <property type="match status" value="1"/>
</dbReference>
<dbReference type="Gene3D" id="2.160.10.10">
    <property type="entry name" value="Hexapeptide repeat proteins"/>
    <property type="match status" value="1"/>
</dbReference>
<accession>A0ABS4FXB9</accession>
<dbReference type="Proteomes" id="UP001519272">
    <property type="component" value="Unassembled WGS sequence"/>
</dbReference>
<evidence type="ECO:0000313" key="1">
    <source>
        <dbReference type="EMBL" id="MBP1907219.1"/>
    </source>
</evidence>